<dbReference type="SUPFAM" id="SSF52540">
    <property type="entry name" value="P-loop containing nucleoside triphosphate hydrolases"/>
    <property type="match status" value="1"/>
</dbReference>
<gene>
    <name evidence="1" type="ORF">MSNKSG1_02981</name>
</gene>
<evidence type="ECO:0000313" key="2">
    <source>
        <dbReference type="Proteomes" id="UP000011960"/>
    </source>
</evidence>
<dbReference type="EMBL" id="APAT01000008">
    <property type="protein sequence ID" value="EMP56989.1"/>
    <property type="molecule type" value="Genomic_DNA"/>
</dbReference>
<proteinExistence type="predicted"/>
<dbReference type="STRING" id="1288826.MSNKSG1_02981"/>
<accession>M7CV34</accession>
<dbReference type="Proteomes" id="UP000011960">
    <property type="component" value="Unassembled WGS sequence"/>
</dbReference>
<keyword evidence="2" id="KW-1185">Reference proteome</keyword>
<dbReference type="InterPro" id="IPR027417">
    <property type="entry name" value="P-loop_NTPase"/>
</dbReference>
<evidence type="ECO:0008006" key="3">
    <source>
        <dbReference type="Google" id="ProtNLM"/>
    </source>
</evidence>
<dbReference type="AlphaFoldDB" id="M7CV34"/>
<comment type="caution">
    <text evidence="1">The sequence shown here is derived from an EMBL/GenBank/DDBJ whole genome shotgun (WGS) entry which is preliminary data.</text>
</comment>
<dbReference type="Gene3D" id="3.40.50.300">
    <property type="entry name" value="P-loop containing nucleotide triphosphate hydrolases"/>
    <property type="match status" value="1"/>
</dbReference>
<sequence>MRILPIGTDSAAFSFISFGELTVTDDSMAPVIETLIQQERLPSSYEQTVRQTILPLAERIIALRQQLGRPVVVGIHGAQGTGKSTLTLFLKEILHRRYQCASAGLSLDDLYLTRAERQTLARTVHPLLQTRGVPGTHDVELGLAILERLTTAGPDDVTTIPAFDKASDDRLAERDWPVFKGRAEVVLFEGWCVGALPEGAEALAHPVNRLEEEEDPHGAWRGYVNDCLKGPYRELFGKLDLLVMLQAPSMDCVREWRTLQEHKLAERHRNAPEKCGQSGDAPSMRIMTDDEVIRFIMHYQRVTEHCLREMPDRADVLVPVSADHSLGAPQFRDAPGPD</sequence>
<dbReference type="eggNOG" id="COG4240">
    <property type="taxonomic scope" value="Bacteria"/>
</dbReference>
<protein>
    <recommendedName>
        <fullName evidence="3">Glycerate kinase</fullName>
    </recommendedName>
</protein>
<reference evidence="1 2" key="1">
    <citation type="journal article" date="2013" name="Genome Announc.">
        <title>Genome Sequence of Hydrothermal Arsenic-Respiring Bacterium Marinobacter santoriniensis NKSG1T.</title>
        <authorList>
            <person name="Handley K.M."/>
            <person name="Upton M."/>
            <person name="Beatson S.A."/>
            <person name="Hery M."/>
            <person name="Lloyd J.R."/>
        </authorList>
    </citation>
    <scope>NUCLEOTIDE SEQUENCE [LARGE SCALE GENOMIC DNA]</scope>
    <source>
        <strain evidence="1 2">NKSG1</strain>
    </source>
</reference>
<evidence type="ECO:0000313" key="1">
    <source>
        <dbReference type="EMBL" id="EMP56989.1"/>
    </source>
</evidence>
<organism evidence="1 2">
    <name type="scientific">Marinobacter santoriniensis NKSG1</name>
    <dbReference type="NCBI Taxonomy" id="1288826"/>
    <lineage>
        <taxon>Bacteria</taxon>
        <taxon>Pseudomonadati</taxon>
        <taxon>Pseudomonadota</taxon>
        <taxon>Gammaproteobacteria</taxon>
        <taxon>Pseudomonadales</taxon>
        <taxon>Marinobacteraceae</taxon>
        <taxon>Marinobacter</taxon>
    </lineage>
</organism>
<name>M7CV34_9GAMM</name>
<dbReference type="PATRIC" id="fig|1288826.3.peg.572"/>